<accession>A0A929KSJ7</accession>
<reference evidence="1" key="1">
    <citation type="submission" date="2020-10" db="EMBL/GenBank/DDBJ databases">
        <title>Mucilaginibacter mali sp. nov., isolated from rhizosphere soil of apple orchard.</title>
        <authorList>
            <person name="Lee J.-S."/>
            <person name="Kim H.S."/>
            <person name="Kim J.-S."/>
        </authorList>
    </citation>
    <scope>NUCLEOTIDE SEQUENCE</scope>
    <source>
        <strain evidence="1">KCTC 22746</strain>
    </source>
</reference>
<dbReference type="SUPFAM" id="SSF53448">
    <property type="entry name" value="Nucleotide-diphospho-sugar transferases"/>
    <property type="match status" value="1"/>
</dbReference>
<proteinExistence type="predicted"/>
<dbReference type="Proteomes" id="UP000622475">
    <property type="component" value="Unassembled WGS sequence"/>
</dbReference>
<organism evidence="1 2">
    <name type="scientific">Mucilaginibacter myungsuensis</name>
    <dbReference type="NCBI Taxonomy" id="649104"/>
    <lineage>
        <taxon>Bacteria</taxon>
        <taxon>Pseudomonadati</taxon>
        <taxon>Bacteroidota</taxon>
        <taxon>Sphingobacteriia</taxon>
        <taxon>Sphingobacteriales</taxon>
        <taxon>Sphingobacteriaceae</taxon>
        <taxon>Mucilaginibacter</taxon>
    </lineage>
</organism>
<gene>
    <name evidence="1" type="ORF">IRJ16_00680</name>
</gene>
<dbReference type="InterPro" id="IPR029044">
    <property type="entry name" value="Nucleotide-diphossugar_trans"/>
</dbReference>
<keyword evidence="2" id="KW-1185">Reference proteome</keyword>
<dbReference type="AlphaFoldDB" id="A0A929KSJ7"/>
<name>A0A929KSJ7_9SPHI</name>
<dbReference type="RefSeq" id="WP_194109591.1">
    <property type="nucleotide sequence ID" value="NZ_JADFFL010000001.1"/>
</dbReference>
<evidence type="ECO:0000313" key="1">
    <source>
        <dbReference type="EMBL" id="MBE9660387.1"/>
    </source>
</evidence>
<sequence>MEKIIVLTPVKNEDWILNEFLTATCKFADAIIIADQLSTDTSRSICANFPKVTVIDNSSAEFSKAERQVLLIETARKLFPDDKRIIFCLDADEIIARDGIESGDWKIIKSVGPGTTIFFEKPDLLAGLTTCLRHQDNYTGLAYVDDGANWLTKTHAARVPYNPINGTMLLVLNIKFMHFTCTRPNVRSAKFRYYSVIENIKRLTPVYLRRCNYPALFAVNNIGGEVDNQLTPESWLNGYKTMGLDLHHLPDPENSWHDYEVLKFFTIYGEQKFHLDDIWDHDWERTRLAAIHDGMASPLSDQIKGPGAFVKYIGRCIDAAYKFYKTHK</sequence>
<dbReference type="EMBL" id="JADFFL010000001">
    <property type="protein sequence ID" value="MBE9660387.1"/>
    <property type="molecule type" value="Genomic_DNA"/>
</dbReference>
<dbReference type="Gene3D" id="3.90.550.10">
    <property type="entry name" value="Spore Coat Polysaccharide Biosynthesis Protein SpsA, Chain A"/>
    <property type="match status" value="1"/>
</dbReference>
<evidence type="ECO:0000313" key="2">
    <source>
        <dbReference type="Proteomes" id="UP000622475"/>
    </source>
</evidence>
<protein>
    <submittedName>
        <fullName evidence="1">Glycosyltransferase family 2 protein</fullName>
    </submittedName>
</protein>
<dbReference type="Pfam" id="PF13704">
    <property type="entry name" value="Glyco_tranf_2_4"/>
    <property type="match status" value="1"/>
</dbReference>
<comment type="caution">
    <text evidence="1">The sequence shown here is derived from an EMBL/GenBank/DDBJ whole genome shotgun (WGS) entry which is preliminary data.</text>
</comment>